<dbReference type="GeneID" id="25267345"/>
<dbReference type="EMBL" id="JMSN01000224">
    <property type="protein sequence ID" value="KDN35266.1"/>
    <property type="molecule type" value="Genomic_DNA"/>
</dbReference>
<protein>
    <submittedName>
        <fullName evidence="1">Uncharacterized protein</fullName>
    </submittedName>
</protein>
<dbReference type="Proteomes" id="UP000027361">
    <property type="component" value="Unassembled WGS sequence"/>
</dbReference>
<proteinExistence type="predicted"/>
<name>A0A066V1E1_TILAU</name>
<sequence length="208" mass="22007">MGKRTPHSLMLSSKQQDLIIPIEPSRKILEAAGVVEGETRVGQERFLSLAMFLGSPKRLGSSSMKPSQISKKVLGVRGYLGVIKVGAGPVNCGAVQNRGRLSGLLYRGVGGSFLGAQQECRDGDVVGRSGGTVVLVTVASISMDTTCKETETRAKRGVRGLCRAQSERGARKPKSYVASAARLPSDLADVPCWRCSSGATENLSLSSR</sequence>
<evidence type="ECO:0000313" key="1">
    <source>
        <dbReference type="EMBL" id="KDN35266.1"/>
    </source>
</evidence>
<reference evidence="1 2" key="1">
    <citation type="submission" date="2014-05" db="EMBL/GenBank/DDBJ databases">
        <title>Draft genome sequence of a rare smut relative, Tilletiaria anomala UBC 951.</title>
        <authorList>
            <consortium name="DOE Joint Genome Institute"/>
            <person name="Toome M."/>
            <person name="Kuo A."/>
            <person name="Henrissat B."/>
            <person name="Lipzen A."/>
            <person name="Tritt A."/>
            <person name="Yoshinaga Y."/>
            <person name="Zane M."/>
            <person name="Barry K."/>
            <person name="Grigoriev I.V."/>
            <person name="Spatafora J.W."/>
            <person name="Aimea M.C."/>
        </authorList>
    </citation>
    <scope>NUCLEOTIDE SEQUENCE [LARGE SCALE GENOMIC DNA]</scope>
    <source>
        <strain evidence="1 2">UBC 951</strain>
    </source>
</reference>
<dbReference type="AlphaFoldDB" id="A0A066V1E1"/>
<keyword evidence="2" id="KW-1185">Reference proteome</keyword>
<dbReference type="RefSeq" id="XP_013239768.1">
    <property type="nucleotide sequence ID" value="XM_013384314.1"/>
</dbReference>
<dbReference type="InParanoid" id="A0A066V1E1"/>
<accession>A0A066V1E1</accession>
<dbReference type="HOGENOM" id="CLU_1321706_0_0_1"/>
<comment type="caution">
    <text evidence="1">The sequence shown here is derived from an EMBL/GenBank/DDBJ whole genome shotgun (WGS) entry which is preliminary data.</text>
</comment>
<organism evidence="1 2">
    <name type="scientific">Tilletiaria anomala (strain ATCC 24038 / CBS 436.72 / UBC 951)</name>
    <dbReference type="NCBI Taxonomy" id="1037660"/>
    <lineage>
        <taxon>Eukaryota</taxon>
        <taxon>Fungi</taxon>
        <taxon>Dikarya</taxon>
        <taxon>Basidiomycota</taxon>
        <taxon>Ustilaginomycotina</taxon>
        <taxon>Exobasidiomycetes</taxon>
        <taxon>Georgefischeriales</taxon>
        <taxon>Tilletiariaceae</taxon>
        <taxon>Tilletiaria</taxon>
    </lineage>
</organism>
<gene>
    <name evidence="1" type="ORF">K437DRAFT_296971</name>
</gene>
<evidence type="ECO:0000313" key="2">
    <source>
        <dbReference type="Proteomes" id="UP000027361"/>
    </source>
</evidence>